<evidence type="ECO:0000313" key="2">
    <source>
        <dbReference type="Proteomes" id="UP000324222"/>
    </source>
</evidence>
<dbReference type="Proteomes" id="UP000324222">
    <property type="component" value="Unassembled WGS sequence"/>
</dbReference>
<accession>A0A5B7GHJ6</accession>
<sequence>MCFSDRAAAGLSFIDSVSAPPLLIASPEPPCSRCRLRLAGQEQVGKVELRWKPQRVAGSEVKFHVNVSIVTRNFVNLLRRKKSDEYVTAALGKRTANVPPVYPRHATVSSPVAALK</sequence>
<keyword evidence="2" id="KW-1185">Reference proteome</keyword>
<proteinExistence type="predicted"/>
<protein>
    <submittedName>
        <fullName evidence="1">Uncharacterized protein</fullName>
    </submittedName>
</protein>
<reference evidence="1 2" key="1">
    <citation type="submission" date="2019-05" db="EMBL/GenBank/DDBJ databases">
        <title>Another draft genome of Portunus trituberculatus and its Hox gene families provides insights of decapod evolution.</title>
        <authorList>
            <person name="Jeong J.-H."/>
            <person name="Song I."/>
            <person name="Kim S."/>
            <person name="Choi T."/>
            <person name="Kim D."/>
            <person name="Ryu S."/>
            <person name="Kim W."/>
        </authorList>
    </citation>
    <scope>NUCLEOTIDE SEQUENCE [LARGE SCALE GENOMIC DNA]</scope>
    <source>
        <tissue evidence="1">Muscle</tissue>
    </source>
</reference>
<gene>
    <name evidence="1" type="ORF">E2C01_049973</name>
</gene>
<organism evidence="1 2">
    <name type="scientific">Portunus trituberculatus</name>
    <name type="common">Swimming crab</name>
    <name type="synonym">Neptunus trituberculatus</name>
    <dbReference type="NCBI Taxonomy" id="210409"/>
    <lineage>
        <taxon>Eukaryota</taxon>
        <taxon>Metazoa</taxon>
        <taxon>Ecdysozoa</taxon>
        <taxon>Arthropoda</taxon>
        <taxon>Crustacea</taxon>
        <taxon>Multicrustacea</taxon>
        <taxon>Malacostraca</taxon>
        <taxon>Eumalacostraca</taxon>
        <taxon>Eucarida</taxon>
        <taxon>Decapoda</taxon>
        <taxon>Pleocyemata</taxon>
        <taxon>Brachyura</taxon>
        <taxon>Eubrachyura</taxon>
        <taxon>Portunoidea</taxon>
        <taxon>Portunidae</taxon>
        <taxon>Portuninae</taxon>
        <taxon>Portunus</taxon>
    </lineage>
</organism>
<comment type="caution">
    <text evidence="1">The sequence shown here is derived from an EMBL/GenBank/DDBJ whole genome shotgun (WGS) entry which is preliminary data.</text>
</comment>
<evidence type="ECO:0000313" key="1">
    <source>
        <dbReference type="EMBL" id="MPC56024.1"/>
    </source>
</evidence>
<dbReference type="AlphaFoldDB" id="A0A5B7GHJ6"/>
<dbReference type="EMBL" id="VSRR010013632">
    <property type="protein sequence ID" value="MPC56024.1"/>
    <property type="molecule type" value="Genomic_DNA"/>
</dbReference>
<name>A0A5B7GHJ6_PORTR</name>